<keyword evidence="5 6" id="KW-0472">Membrane</keyword>
<dbReference type="PANTHER" id="PTHR10283:SF82">
    <property type="entry name" value="SOLUTE CARRIER FAMILY 13 MEMBER 2"/>
    <property type="match status" value="1"/>
</dbReference>
<dbReference type="EMBL" id="BMZM01000001">
    <property type="protein sequence ID" value="GHC20667.1"/>
    <property type="molecule type" value="Genomic_DNA"/>
</dbReference>
<dbReference type="InterPro" id="IPR031312">
    <property type="entry name" value="Na/sul_symport_CS"/>
</dbReference>
<evidence type="ECO:0000256" key="1">
    <source>
        <dbReference type="ARBA" id="ARBA00004141"/>
    </source>
</evidence>
<feature type="transmembrane region" description="Helical" evidence="6">
    <location>
        <begin position="273"/>
        <end position="290"/>
    </location>
</feature>
<sequence length="455" mass="48275">MVLMVPALGGMSESAWHCIGLALLMATWWSTEAIPIPATSLLPIILAPAMGIGGLKDVTSAYADPIIFLFLGGFLLGLAMQRWNLHRRIALRTLIVVGSDPKKQIGGFMLATGFISMWVSNTATAIMMLPIGTSVIALLSTSNESEVRRYSTALLLAIAYSASIGGVATLIGTPPNALLAGYLSNNQDIDIGFAQWMVVGLPVSIAMMLLAWWWLTRQGFDIEQGDAGSNLLKEELARLGEMSTAEKRVGIAFLVAAFAWITRPLINNLGLDWLSDTTIAMAVGIGLFLAPSGSRRKEKLMDWESSASLPWGVLLLFGGGLALAGIIQSSGLAAWIAEQLSLFSIFPLVVLIAIVVLVIIFLTEVTSNTATAAAFLPLLGALAISLGLSPLLITVPAAIAASCAFMMPVATPPNAIVFATGQMKIQSMIRAGLFLNLAGTVIITLLVYMLISMLW</sequence>
<comment type="subcellular location">
    <subcellularLocation>
        <location evidence="1">Membrane</location>
        <topology evidence="1">Multi-pass membrane protein</topology>
    </subcellularLocation>
</comment>
<dbReference type="PANTHER" id="PTHR10283">
    <property type="entry name" value="SOLUTE CARRIER FAMILY 13 MEMBER"/>
    <property type="match status" value="1"/>
</dbReference>
<dbReference type="InterPro" id="IPR001898">
    <property type="entry name" value="SLC13A/DASS"/>
</dbReference>
<dbReference type="Proteomes" id="UP000604243">
    <property type="component" value="Unassembled WGS sequence"/>
</dbReference>
<name>A0ABQ3FEA8_9GAMM</name>
<proteinExistence type="predicted"/>
<evidence type="ECO:0000256" key="3">
    <source>
        <dbReference type="ARBA" id="ARBA00022692"/>
    </source>
</evidence>
<feature type="transmembrane region" description="Helical" evidence="6">
    <location>
        <begin position="153"/>
        <end position="173"/>
    </location>
</feature>
<feature type="transmembrane region" description="Helical" evidence="6">
    <location>
        <begin position="311"/>
        <end position="336"/>
    </location>
</feature>
<feature type="transmembrane region" description="Helical" evidence="6">
    <location>
        <begin position="249"/>
        <end position="267"/>
    </location>
</feature>
<evidence type="ECO:0000256" key="4">
    <source>
        <dbReference type="ARBA" id="ARBA00022989"/>
    </source>
</evidence>
<feature type="transmembrane region" description="Helical" evidence="6">
    <location>
        <begin position="61"/>
        <end position="80"/>
    </location>
</feature>
<dbReference type="NCBIfam" id="TIGR00785">
    <property type="entry name" value="dass"/>
    <property type="match status" value="1"/>
</dbReference>
<evidence type="ECO:0000256" key="2">
    <source>
        <dbReference type="ARBA" id="ARBA00022448"/>
    </source>
</evidence>
<feature type="transmembrane region" description="Helical" evidence="6">
    <location>
        <begin position="399"/>
        <end position="419"/>
    </location>
</feature>
<feature type="transmembrane region" description="Helical" evidence="6">
    <location>
        <begin position="38"/>
        <end position="55"/>
    </location>
</feature>
<evidence type="ECO:0000256" key="5">
    <source>
        <dbReference type="ARBA" id="ARBA00023136"/>
    </source>
</evidence>
<dbReference type="PROSITE" id="PS01271">
    <property type="entry name" value="NA_SULFATE"/>
    <property type="match status" value="1"/>
</dbReference>
<evidence type="ECO:0000256" key="6">
    <source>
        <dbReference type="SAM" id="Phobius"/>
    </source>
</evidence>
<feature type="transmembrane region" description="Helical" evidence="6">
    <location>
        <begin position="14"/>
        <end position="31"/>
    </location>
</feature>
<keyword evidence="2" id="KW-0813">Transport</keyword>
<dbReference type="Pfam" id="PF00939">
    <property type="entry name" value="Na_sulph_symp"/>
    <property type="match status" value="1"/>
</dbReference>
<organism evidence="7 8">
    <name type="scientific">Kushneria pakistanensis</name>
    <dbReference type="NCBI Taxonomy" id="1508770"/>
    <lineage>
        <taxon>Bacteria</taxon>
        <taxon>Pseudomonadati</taxon>
        <taxon>Pseudomonadota</taxon>
        <taxon>Gammaproteobacteria</taxon>
        <taxon>Oceanospirillales</taxon>
        <taxon>Halomonadaceae</taxon>
        <taxon>Kushneria</taxon>
    </lineage>
</organism>
<keyword evidence="3 6" id="KW-0812">Transmembrane</keyword>
<keyword evidence="4 6" id="KW-1133">Transmembrane helix</keyword>
<protein>
    <submittedName>
        <fullName evidence="7">Di- and tricarboxylate transporter</fullName>
    </submittedName>
</protein>
<dbReference type="CDD" id="cd01115">
    <property type="entry name" value="SLC13_permease"/>
    <property type="match status" value="1"/>
</dbReference>
<feature type="transmembrane region" description="Helical" evidence="6">
    <location>
        <begin position="125"/>
        <end position="141"/>
    </location>
</feature>
<feature type="transmembrane region" description="Helical" evidence="6">
    <location>
        <begin position="193"/>
        <end position="215"/>
    </location>
</feature>
<feature type="transmembrane region" description="Helical" evidence="6">
    <location>
        <begin position="431"/>
        <end position="451"/>
    </location>
</feature>
<comment type="caution">
    <text evidence="7">The sequence shown here is derived from an EMBL/GenBank/DDBJ whole genome shotgun (WGS) entry which is preliminary data.</text>
</comment>
<feature type="transmembrane region" description="Helical" evidence="6">
    <location>
        <begin position="374"/>
        <end position="393"/>
    </location>
</feature>
<evidence type="ECO:0000313" key="8">
    <source>
        <dbReference type="Proteomes" id="UP000604243"/>
    </source>
</evidence>
<evidence type="ECO:0000313" key="7">
    <source>
        <dbReference type="EMBL" id="GHC20667.1"/>
    </source>
</evidence>
<gene>
    <name evidence="7" type="ORF">GCM10010082_10750</name>
</gene>
<feature type="transmembrane region" description="Helical" evidence="6">
    <location>
        <begin position="342"/>
        <end position="362"/>
    </location>
</feature>
<keyword evidence="8" id="KW-1185">Reference proteome</keyword>
<accession>A0ABQ3FEA8</accession>
<reference evidence="8" key="1">
    <citation type="journal article" date="2019" name="Int. J. Syst. Evol. Microbiol.">
        <title>The Global Catalogue of Microorganisms (GCM) 10K type strain sequencing project: providing services to taxonomists for standard genome sequencing and annotation.</title>
        <authorList>
            <consortium name="The Broad Institute Genomics Platform"/>
            <consortium name="The Broad Institute Genome Sequencing Center for Infectious Disease"/>
            <person name="Wu L."/>
            <person name="Ma J."/>
        </authorList>
    </citation>
    <scope>NUCLEOTIDE SEQUENCE [LARGE SCALE GENOMIC DNA]</scope>
    <source>
        <strain evidence="8">KCTC 42082</strain>
    </source>
</reference>